<keyword evidence="3" id="KW-1185">Reference proteome</keyword>
<dbReference type="AlphaFoldDB" id="A0A803Q3V3"/>
<reference evidence="2" key="1">
    <citation type="submission" date="2018-11" db="EMBL/GenBank/DDBJ databases">
        <authorList>
            <person name="Grassa J C."/>
        </authorList>
    </citation>
    <scope>NUCLEOTIDE SEQUENCE [LARGE SCALE GENOMIC DNA]</scope>
</reference>
<sequence>MGVNLSQALERASHREVAPALWNKLWNSKILERHKILWWCILSNALPIRSMIGRRFHIEDTCCPLCGLGEESMEHLFLSCDVALHLWRTISPWGIYPICNTRI</sequence>
<name>A0A803Q3V3_CANSA</name>
<protein>
    <recommendedName>
        <fullName evidence="1">Reverse transcriptase zinc-binding domain-containing protein</fullName>
    </recommendedName>
</protein>
<dbReference type="InterPro" id="IPR026960">
    <property type="entry name" value="RVT-Znf"/>
</dbReference>
<proteinExistence type="predicted"/>
<dbReference type="Gramene" id="evm.model.07.1778">
    <property type="protein sequence ID" value="cds.evm.model.07.1778"/>
    <property type="gene ID" value="evm.TU.07.1778"/>
</dbReference>
<dbReference type="EnsemblPlants" id="evm.model.07.1778">
    <property type="protein sequence ID" value="cds.evm.model.07.1778"/>
    <property type="gene ID" value="evm.TU.07.1778"/>
</dbReference>
<evidence type="ECO:0000313" key="2">
    <source>
        <dbReference type="EnsemblPlants" id="cds.evm.model.07.1778"/>
    </source>
</evidence>
<reference evidence="2" key="2">
    <citation type="submission" date="2021-03" db="UniProtKB">
        <authorList>
            <consortium name="EnsemblPlants"/>
        </authorList>
    </citation>
    <scope>IDENTIFICATION</scope>
</reference>
<accession>A0A803Q3V3</accession>
<dbReference type="OMA" id="PICNTRI"/>
<evidence type="ECO:0000313" key="3">
    <source>
        <dbReference type="Proteomes" id="UP000596661"/>
    </source>
</evidence>
<dbReference type="Proteomes" id="UP000596661">
    <property type="component" value="Chromosome 7"/>
</dbReference>
<dbReference type="EMBL" id="UZAU01000675">
    <property type="status" value="NOT_ANNOTATED_CDS"/>
    <property type="molecule type" value="Genomic_DNA"/>
</dbReference>
<evidence type="ECO:0000259" key="1">
    <source>
        <dbReference type="Pfam" id="PF13966"/>
    </source>
</evidence>
<organism evidence="2 3">
    <name type="scientific">Cannabis sativa</name>
    <name type="common">Hemp</name>
    <name type="synonym">Marijuana</name>
    <dbReference type="NCBI Taxonomy" id="3483"/>
    <lineage>
        <taxon>Eukaryota</taxon>
        <taxon>Viridiplantae</taxon>
        <taxon>Streptophyta</taxon>
        <taxon>Embryophyta</taxon>
        <taxon>Tracheophyta</taxon>
        <taxon>Spermatophyta</taxon>
        <taxon>Magnoliopsida</taxon>
        <taxon>eudicotyledons</taxon>
        <taxon>Gunneridae</taxon>
        <taxon>Pentapetalae</taxon>
        <taxon>rosids</taxon>
        <taxon>fabids</taxon>
        <taxon>Rosales</taxon>
        <taxon>Cannabaceae</taxon>
        <taxon>Cannabis</taxon>
    </lineage>
</organism>
<dbReference type="Pfam" id="PF13966">
    <property type="entry name" value="zf-RVT"/>
    <property type="match status" value="1"/>
</dbReference>
<feature type="domain" description="Reverse transcriptase zinc-binding" evidence="1">
    <location>
        <begin position="13"/>
        <end position="87"/>
    </location>
</feature>